<dbReference type="AlphaFoldDB" id="A0AAV2ZQ14"/>
<evidence type="ECO:0000313" key="1">
    <source>
        <dbReference type="EMBL" id="DBA20444.1"/>
    </source>
</evidence>
<gene>
    <name evidence="1" type="ORF">GDO54_017221</name>
</gene>
<protein>
    <submittedName>
        <fullName evidence="1">Uncharacterized protein</fullName>
    </submittedName>
</protein>
<proteinExistence type="predicted"/>
<evidence type="ECO:0000313" key="2">
    <source>
        <dbReference type="Proteomes" id="UP001181693"/>
    </source>
</evidence>
<keyword evidence="2" id="KW-1185">Reference proteome</keyword>
<accession>A0AAV2ZQ14</accession>
<comment type="caution">
    <text evidence="1">The sequence shown here is derived from an EMBL/GenBank/DDBJ whole genome shotgun (WGS) entry which is preliminary data.</text>
</comment>
<dbReference type="Proteomes" id="UP001181693">
    <property type="component" value="Unassembled WGS sequence"/>
</dbReference>
<sequence length="120" mass="14064">MYENQHHRRIISTTLISVYAFYFHHQLKLAIHYTICLYRFSKPMYEGDKSKKSIYLVSNQSSLCTAYLMVDLKKVVQSLYSVLAYRQTTWLCILSALKVLKMVKPGSIKGAGYMQCWNHQ</sequence>
<dbReference type="EMBL" id="DYDO01000007">
    <property type="protein sequence ID" value="DBA20444.1"/>
    <property type="molecule type" value="Genomic_DNA"/>
</dbReference>
<name>A0AAV2ZQ14_PYXAD</name>
<organism evidence="1 2">
    <name type="scientific">Pyxicephalus adspersus</name>
    <name type="common">African bullfrog</name>
    <dbReference type="NCBI Taxonomy" id="30357"/>
    <lineage>
        <taxon>Eukaryota</taxon>
        <taxon>Metazoa</taxon>
        <taxon>Chordata</taxon>
        <taxon>Craniata</taxon>
        <taxon>Vertebrata</taxon>
        <taxon>Euteleostomi</taxon>
        <taxon>Amphibia</taxon>
        <taxon>Batrachia</taxon>
        <taxon>Anura</taxon>
        <taxon>Neobatrachia</taxon>
        <taxon>Ranoidea</taxon>
        <taxon>Pyxicephalidae</taxon>
        <taxon>Pyxicephalinae</taxon>
        <taxon>Pyxicephalus</taxon>
    </lineage>
</organism>
<reference evidence="1" key="1">
    <citation type="thesis" date="2020" institute="ProQuest LLC" country="789 East Eisenhower Parkway, Ann Arbor, MI, USA">
        <title>Comparative Genomics and Chromosome Evolution.</title>
        <authorList>
            <person name="Mudd A.B."/>
        </authorList>
    </citation>
    <scope>NUCLEOTIDE SEQUENCE</scope>
    <source>
        <strain evidence="1">1538</strain>
        <tissue evidence="1">Blood</tissue>
    </source>
</reference>